<dbReference type="PANTHER" id="PTHR43484">
    <property type="match status" value="1"/>
</dbReference>
<dbReference type="Proteomes" id="UP000240739">
    <property type="component" value="Unassembled WGS sequence"/>
</dbReference>
<dbReference type="InterPro" id="IPR012826">
    <property type="entry name" value="FliN"/>
</dbReference>
<keyword evidence="10" id="KW-1185">Reference proteome</keyword>
<dbReference type="InterPro" id="IPR036429">
    <property type="entry name" value="SpoA-like_sf"/>
</dbReference>
<dbReference type="NCBIfam" id="TIGR02480">
    <property type="entry name" value="fliN"/>
    <property type="match status" value="1"/>
</dbReference>
<dbReference type="AlphaFoldDB" id="A0A2T4UIT8"/>
<gene>
    <name evidence="9" type="primary">fliN</name>
    <name evidence="9" type="ORF">C7Y72_05560</name>
</gene>
<evidence type="ECO:0000256" key="6">
    <source>
        <dbReference type="ARBA" id="ARBA00023136"/>
    </source>
</evidence>
<feature type="region of interest" description="Disordered" evidence="7">
    <location>
        <begin position="106"/>
        <end position="125"/>
    </location>
</feature>
<dbReference type="GO" id="GO:0003774">
    <property type="term" value="F:cytoskeletal motor activity"/>
    <property type="evidence" value="ECO:0007669"/>
    <property type="project" value="InterPro"/>
</dbReference>
<dbReference type="EMBL" id="PYYB01000001">
    <property type="protein sequence ID" value="PTL59150.1"/>
    <property type="molecule type" value="Genomic_DNA"/>
</dbReference>
<comment type="caution">
    <text evidence="9">The sequence shown here is derived from an EMBL/GenBank/DDBJ whole genome shotgun (WGS) entry which is preliminary data.</text>
</comment>
<dbReference type="GO" id="GO:0005886">
    <property type="term" value="C:plasma membrane"/>
    <property type="evidence" value="ECO:0007669"/>
    <property type="project" value="UniProtKB-SubCell"/>
</dbReference>
<dbReference type="PANTHER" id="PTHR43484:SF1">
    <property type="entry name" value="FLAGELLAR MOTOR SWITCH PROTEIN FLIN"/>
    <property type="match status" value="1"/>
</dbReference>
<keyword evidence="9" id="KW-0282">Flagellum</keyword>
<comment type="subcellular location">
    <subcellularLocation>
        <location evidence="1">Cell membrane</location>
        <topology evidence="1">Peripheral membrane protein</topology>
        <orientation evidence="1">Cytoplasmic side</orientation>
    </subcellularLocation>
</comment>
<dbReference type="InterPro" id="IPR001172">
    <property type="entry name" value="FliN_T3SS_HrcQb"/>
</dbReference>
<dbReference type="OrthoDB" id="9773459at2"/>
<dbReference type="PRINTS" id="PR00956">
    <property type="entry name" value="FLGMOTORFLIN"/>
</dbReference>
<sequence>MTDDLQFDDLQPAPGAPVVGSDGRLDLERLTDVKVELTVEVGRTRMSLGEALALGPGSVVTVDRLADKPVDLLCNGRPIARGEVVVIDEEFGLRITEVIGAEPAASTELAAADPGSGGPPALEAA</sequence>
<dbReference type="GO" id="GO:0009425">
    <property type="term" value="C:bacterial-type flagellum basal body"/>
    <property type="evidence" value="ECO:0007669"/>
    <property type="project" value="InterPro"/>
</dbReference>
<keyword evidence="4" id="KW-0145">Chemotaxis</keyword>
<keyword evidence="6" id="KW-0472">Membrane</keyword>
<reference evidence="9 10" key="1">
    <citation type="submission" date="2018-03" db="EMBL/GenBank/DDBJ databases">
        <title>Aquarubrobacter algicola gen. nov., sp. nov., a novel actinobacterium isolated from shallow eutrophic lake during the end of cyanobacterial harmful algal blooms.</title>
        <authorList>
            <person name="Chun S.J."/>
        </authorList>
    </citation>
    <scope>NUCLEOTIDE SEQUENCE [LARGE SCALE GENOMIC DNA]</scope>
    <source>
        <strain evidence="9 10">Seoho-28</strain>
    </source>
</reference>
<evidence type="ECO:0000313" key="9">
    <source>
        <dbReference type="EMBL" id="PTL59150.1"/>
    </source>
</evidence>
<dbReference type="InterPro" id="IPR051469">
    <property type="entry name" value="FliN/MopA/SpaO"/>
</dbReference>
<dbReference type="RefSeq" id="WP_107567586.1">
    <property type="nucleotide sequence ID" value="NZ_PYYB01000001.1"/>
</dbReference>
<dbReference type="Gene3D" id="2.30.330.10">
    <property type="entry name" value="SpoA-like"/>
    <property type="match status" value="1"/>
</dbReference>
<evidence type="ECO:0000256" key="5">
    <source>
        <dbReference type="ARBA" id="ARBA00022779"/>
    </source>
</evidence>
<evidence type="ECO:0000256" key="1">
    <source>
        <dbReference type="ARBA" id="ARBA00004413"/>
    </source>
</evidence>
<keyword evidence="3" id="KW-1003">Cell membrane</keyword>
<dbReference type="GO" id="GO:0071973">
    <property type="term" value="P:bacterial-type flagellum-dependent cell motility"/>
    <property type="evidence" value="ECO:0007669"/>
    <property type="project" value="InterPro"/>
</dbReference>
<feature type="region of interest" description="Disordered" evidence="7">
    <location>
        <begin position="1"/>
        <end position="22"/>
    </location>
</feature>
<proteinExistence type="inferred from homology"/>
<keyword evidence="9" id="KW-0966">Cell projection</keyword>
<evidence type="ECO:0000313" key="10">
    <source>
        <dbReference type="Proteomes" id="UP000240739"/>
    </source>
</evidence>
<feature type="domain" description="Flagellar motor switch protein FliN-like C-terminal" evidence="8">
    <location>
        <begin position="28"/>
        <end position="99"/>
    </location>
</feature>
<dbReference type="InterPro" id="IPR001543">
    <property type="entry name" value="FliN-like_C"/>
</dbReference>
<protein>
    <submittedName>
        <fullName evidence="9">Flagellar motor switch protein FliN</fullName>
    </submittedName>
</protein>
<name>A0A2T4UIT8_9ACTN</name>
<dbReference type="GO" id="GO:0006935">
    <property type="term" value="P:chemotaxis"/>
    <property type="evidence" value="ECO:0007669"/>
    <property type="project" value="UniProtKB-KW"/>
</dbReference>
<keyword evidence="5" id="KW-0283">Flagellar rotation</keyword>
<comment type="similarity">
    <text evidence="2">Belongs to the FliN/MopA/SpaO family.</text>
</comment>
<evidence type="ECO:0000256" key="2">
    <source>
        <dbReference type="ARBA" id="ARBA00009226"/>
    </source>
</evidence>
<evidence type="ECO:0000259" key="8">
    <source>
        <dbReference type="Pfam" id="PF01052"/>
    </source>
</evidence>
<dbReference type="SUPFAM" id="SSF101801">
    <property type="entry name" value="Surface presentation of antigens (SPOA)"/>
    <property type="match status" value="1"/>
</dbReference>
<dbReference type="Pfam" id="PF01052">
    <property type="entry name" value="FliMN_C"/>
    <property type="match status" value="1"/>
</dbReference>
<evidence type="ECO:0000256" key="3">
    <source>
        <dbReference type="ARBA" id="ARBA00022475"/>
    </source>
</evidence>
<evidence type="ECO:0000256" key="7">
    <source>
        <dbReference type="SAM" id="MobiDB-lite"/>
    </source>
</evidence>
<evidence type="ECO:0000256" key="4">
    <source>
        <dbReference type="ARBA" id="ARBA00022500"/>
    </source>
</evidence>
<accession>A0A2T4UIT8</accession>
<organism evidence="9 10">
    <name type="scientific">Paraconexibacter algicola</name>
    <dbReference type="NCBI Taxonomy" id="2133960"/>
    <lineage>
        <taxon>Bacteria</taxon>
        <taxon>Bacillati</taxon>
        <taxon>Actinomycetota</taxon>
        <taxon>Thermoleophilia</taxon>
        <taxon>Solirubrobacterales</taxon>
        <taxon>Paraconexibacteraceae</taxon>
        <taxon>Paraconexibacter</taxon>
    </lineage>
</organism>
<keyword evidence="9" id="KW-0969">Cilium</keyword>